<proteinExistence type="predicted"/>
<accession>G4ZY12</accession>
<organism evidence="1 2">
    <name type="scientific">Phytophthora sojae (strain P6497)</name>
    <name type="common">Soybean stem and root rot agent</name>
    <name type="synonym">Phytophthora megasperma f. sp. glycines</name>
    <dbReference type="NCBI Taxonomy" id="1094619"/>
    <lineage>
        <taxon>Eukaryota</taxon>
        <taxon>Sar</taxon>
        <taxon>Stramenopiles</taxon>
        <taxon>Oomycota</taxon>
        <taxon>Peronosporomycetes</taxon>
        <taxon>Peronosporales</taxon>
        <taxon>Peronosporaceae</taxon>
        <taxon>Phytophthora</taxon>
    </lineage>
</organism>
<dbReference type="Proteomes" id="UP000002640">
    <property type="component" value="Unassembled WGS sequence"/>
</dbReference>
<gene>
    <name evidence="1" type="ORF">PHYSODRAFT_515906</name>
</gene>
<name>G4ZY12_PHYSP</name>
<dbReference type="STRING" id="1094619.G4ZY12"/>
<dbReference type="RefSeq" id="XP_009533005.1">
    <property type="nucleotide sequence ID" value="XM_009534710.1"/>
</dbReference>
<dbReference type="KEGG" id="psoj:PHYSODRAFT_515906"/>
<evidence type="ECO:0000313" key="2">
    <source>
        <dbReference type="Proteomes" id="UP000002640"/>
    </source>
</evidence>
<dbReference type="GeneID" id="20659736"/>
<evidence type="ECO:0008006" key="3">
    <source>
        <dbReference type="Google" id="ProtNLM"/>
    </source>
</evidence>
<evidence type="ECO:0000313" key="1">
    <source>
        <dbReference type="EMBL" id="EGZ12672.1"/>
    </source>
</evidence>
<keyword evidence="2" id="KW-1185">Reference proteome</keyword>
<protein>
    <recommendedName>
        <fullName evidence="3">Reverse transcriptase zinc-binding domain-containing protein</fullName>
    </recommendedName>
</protein>
<reference evidence="1 2" key="1">
    <citation type="journal article" date="2006" name="Science">
        <title>Phytophthora genome sequences uncover evolutionary origins and mechanisms of pathogenesis.</title>
        <authorList>
            <person name="Tyler B.M."/>
            <person name="Tripathy S."/>
            <person name="Zhang X."/>
            <person name="Dehal P."/>
            <person name="Jiang R.H."/>
            <person name="Aerts A."/>
            <person name="Arredondo F.D."/>
            <person name="Baxter L."/>
            <person name="Bensasson D."/>
            <person name="Beynon J.L."/>
            <person name="Chapman J."/>
            <person name="Damasceno C.M."/>
            <person name="Dorrance A.E."/>
            <person name="Dou D."/>
            <person name="Dickerman A.W."/>
            <person name="Dubchak I.L."/>
            <person name="Garbelotto M."/>
            <person name="Gijzen M."/>
            <person name="Gordon S.G."/>
            <person name="Govers F."/>
            <person name="Grunwald N.J."/>
            <person name="Huang W."/>
            <person name="Ivors K.L."/>
            <person name="Jones R.W."/>
            <person name="Kamoun S."/>
            <person name="Krampis K."/>
            <person name="Lamour K.H."/>
            <person name="Lee M.K."/>
            <person name="McDonald W.H."/>
            <person name="Medina M."/>
            <person name="Meijer H.J."/>
            <person name="Nordberg E.K."/>
            <person name="Maclean D.J."/>
            <person name="Ospina-Giraldo M.D."/>
            <person name="Morris P.F."/>
            <person name="Phuntumart V."/>
            <person name="Putnam N.H."/>
            <person name="Rash S."/>
            <person name="Rose J.K."/>
            <person name="Sakihama Y."/>
            <person name="Salamov A.A."/>
            <person name="Savidor A."/>
            <person name="Scheuring C.F."/>
            <person name="Smith B.M."/>
            <person name="Sobral B.W."/>
            <person name="Terry A."/>
            <person name="Torto-Alalibo T.A."/>
            <person name="Win J."/>
            <person name="Xu Z."/>
            <person name="Zhang H."/>
            <person name="Grigoriev I.V."/>
            <person name="Rokhsar D.S."/>
            <person name="Boore J.L."/>
        </authorList>
    </citation>
    <scope>NUCLEOTIDE SEQUENCE [LARGE SCALE GENOMIC DNA]</scope>
    <source>
        <strain evidence="1 2">P6497</strain>
    </source>
</reference>
<sequence length="173" mass="21082">RHLLLPVYDDLQMRIALRLLPVRSRFWFLKQQIPDVQQCPNPNCTSIETTKHLFWECPHSTRTWQLMWEDWSIFFTSNLSWTSLILPHKLRVNKRWCSHQDAILRLWNVLRCATLHHQWTKRNYICFEDGEPDPMPTATSRIHSAFCCHYRRLLRISSPDIRKEYERVLRQLR</sequence>
<feature type="non-terminal residue" evidence="1">
    <location>
        <position position="1"/>
    </location>
</feature>
<dbReference type="AlphaFoldDB" id="G4ZY12"/>
<dbReference type="InParanoid" id="G4ZY12"/>
<dbReference type="EMBL" id="JH159157">
    <property type="protein sequence ID" value="EGZ12672.1"/>
    <property type="molecule type" value="Genomic_DNA"/>
</dbReference>